<evidence type="ECO:0008006" key="3">
    <source>
        <dbReference type="Google" id="ProtNLM"/>
    </source>
</evidence>
<name>M5FZU4_DACPD</name>
<protein>
    <recommendedName>
        <fullName evidence="3">Protein kinase domain-containing protein</fullName>
    </recommendedName>
</protein>
<keyword evidence="2" id="KW-1185">Reference proteome</keyword>
<dbReference type="PANTHER" id="PTHR37171:SF1">
    <property type="entry name" value="SERINE_THREONINE-PROTEIN KINASE YRZF-RELATED"/>
    <property type="match status" value="1"/>
</dbReference>
<dbReference type="EMBL" id="JH795864">
    <property type="protein sequence ID" value="EJU01415.1"/>
    <property type="molecule type" value="Genomic_DNA"/>
</dbReference>
<dbReference type="AlphaFoldDB" id="M5FZU4"/>
<proteinExistence type="predicted"/>
<dbReference type="HOGENOM" id="CLU_1053825_0_0_1"/>
<evidence type="ECO:0000313" key="2">
    <source>
        <dbReference type="Proteomes" id="UP000030653"/>
    </source>
</evidence>
<dbReference type="RefSeq" id="XP_040628312.1">
    <property type="nucleotide sequence ID" value="XM_040770230.1"/>
</dbReference>
<organism evidence="1 2">
    <name type="scientific">Dacryopinax primogenitus (strain DJM 731)</name>
    <name type="common">Brown rot fungus</name>
    <dbReference type="NCBI Taxonomy" id="1858805"/>
    <lineage>
        <taxon>Eukaryota</taxon>
        <taxon>Fungi</taxon>
        <taxon>Dikarya</taxon>
        <taxon>Basidiomycota</taxon>
        <taxon>Agaricomycotina</taxon>
        <taxon>Dacrymycetes</taxon>
        <taxon>Dacrymycetales</taxon>
        <taxon>Dacrymycetaceae</taxon>
        <taxon>Dacryopinax</taxon>
    </lineage>
</organism>
<dbReference type="PANTHER" id="PTHR37171">
    <property type="entry name" value="SERINE/THREONINE-PROTEIN KINASE YRZF-RELATED"/>
    <property type="match status" value="1"/>
</dbReference>
<dbReference type="Proteomes" id="UP000030653">
    <property type="component" value="Unassembled WGS sequence"/>
</dbReference>
<reference evidence="1 2" key="1">
    <citation type="journal article" date="2012" name="Science">
        <title>The Paleozoic origin of enzymatic lignin decomposition reconstructed from 31 fungal genomes.</title>
        <authorList>
            <person name="Floudas D."/>
            <person name="Binder M."/>
            <person name="Riley R."/>
            <person name="Barry K."/>
            <person name="Blanchette R.A."/>
            <person name="Henrissat B."/>
            <person name="Martinez A.T."/>
            <person name="Otillar R."/>
            <person name="Spatafora J.W."/>
            <person name="Yadav J.S."/>
            <person name="Aerts A."/>
            <person name="Benoit I."/>
            <person name="Boyd A."/>
            <person name="Carlson A."/>
            <person name="Copeland A."/>
            <person name="Coutinho P.M."/>
            <person name="de Vries R.P."/>
            <person name="Ferreira P."/>
            <person name="Findley K."/>
            <person name="Foster B."/>
            <person name="Gaskell J."/>
            <person name="Glotzer D."/>
            <person name="Gorecki P."/>
            <person name="Heitman J."/>
            <person name="Hesse C."/>
            <person name="Hori C."/>
            <person name="Igarashi K."/>
            <person name="Jurgens J.A."/>
            <person name="Kallen N."/>
            <person name="Kersten P."/>
            <person name="Kohler A."/>
            <person name="Kuees U."/>
            <person name="Kumar T.K.A."/>
            <person name="Kuo A."/>
            <person name="LaButti K."/>
            <person name="Larrondo L.F."/>
            <person name="Lindquist E."/>
            <person name="Ling A."/>
            <person name="Lombard V."/>
            <person name="Lucas S."/>
            <person name="Lundell T."/>
            <person name="Martin R."/>
            <person name="McLaughlin D.J."/>
            <person name="Morgenstern I."/>
            <person name="Morin E."/>
            <person name="Murat C."/>
            <person name="Nagy L.G."/>
            <person name="Nolan M."/>
            <person name="Ohm R.A."/>
            <person name="Patyshakuliyeva A."/>
            <person name="Rokas A."/>
            <person name="Ruiz-Duenas F.J."/>
            <person name="Sabat G."/>
            <person name="Salamov A."/>
            <person name="Samejima M."/>
            <person name="Schmutz J."/>
            <person name="Slot J.C."/>
            <person name="St John F."/>
            <person name="Stenlid J."/>
            <person name="Sun H."/>
            <person name="Sun S."/>
            <person name="Syed K."/>
            <person name="Tsang A."/>
            <person name="Wiebenga A."/>
            <person name="Young D."/>
            <person name="Pisabarro A."/>
            <person name="Eastwood D.C."/>
            <person name="Martin F."/>
            <person name="Cullen D."/>
            <person name="Grigoriev I.V."/>
            <person name="Hibbett D.S."/>
        </authorList>
    </citation>
    <scope>NUCLEOTIDE SEQUENCE [LARGE SCALE GENOMIC DNA]</scope>
    <source>
        <strain evidence="1 2">DJM-731 SS1</strain>
    </source>
</reference>
<accession>M5FZU4</accession>
<sequence>MTLRLSPRQLVECSAVHPRWQNIRDMICNLHLPSSQDGREAELPPIPIPREEPISHPISISQVITSFPPYPTLCLPKLSDESLRTLAIVEVFNSGENFTARASLNGQEVFVKGFSLPENEENYENEKAAYTAFLSAYTTWPKYIPRYYGSCDVVAVASPDRSIQEYAIMVLEFIDGADLTTESITETLAVQTLGALHVAHTALVLPLDIELRHFIVRTDNDQLMKKGTVDSTRAGTSEFKYDELPDVDKVVLVDFDRSSTHDGP</sequence>
<dbReference type="STRING" id="1858805.M5FZU4"/>
<dbReference type="GeneID" id="63685292"/>
<dbReference type="InterPro" id="IPR011009">
    <property type="entry name" value="Kinase-like_dom_sf"/>
</dbReference>
<dbReference type="SUPFAM" id="SSF56112">
    <property type="entry name" value="Protein kinase-like (PK-like)"/>
    <property type="match status" value="1"/>
</dbReference>
<evidence type="ECO:0000313" key="1">
    <source>
        <dbReference type="EMBL" id="EJU01415.1"/>
    </source>
</evidence>
<gene>
    <name evidence="1" type="ORF">DACRYDRAFT_116582</name>
</gene>
<dbReference type="InterPro" id="IPR052396">
    <property type="entry name" value="Meiotic_Drive_Suppr_Kinase"/>
</dbReference>